<keyword evidence="1" id="KW-0521">NADP</keyword>
<dbReference type="SUPFAM" id="SSF51735">
    <property type="entry name" value="NAD(P)-binding Rossmann-fold domains"/>
    <property type="match status" value="1"/>
</dbReference>
<gene>
    <name evidence="4" type="ORF">ACFY05_40915</name>
</gene>
<evidence type="ECO:0000256" key="3">
    <source>
        <dbReference type="SAM" id="MobiDB-lite"/>
    </source>
</evidence>
<name>A0ABW6VLT3_MICFU</name>
<dbReference type="Pfam" id="PF13602">
    <property type="entry name" value="ADH_zinc_N_2"/>
    <property type="match status" value="1"/>
</dbReference>
<dbReference type="EMBL" id="JBIAXI010000044">
    <property type="protein sequence ID" value="MFF4779198.1"/>
    <property type="molecule type" value="Genomic_DNA"/>
</dbReference>
<protein>
    <submittedName>
        <fullName evidence="4">Zinc-binding dehydrogenase</fullName>
    </submittedName>
</protein>
<accession>A0ABW6VLT3</accession>
<organism evidence="4 5">
    <name type="scientific">Microtetraspora fusca</name>
    <dbReference type="NCBI Taxonomy" id="1997"/>
    <lineage>
        <taxon>Bacteria</taxon>
        <taxon>Bacillati</taxon>
        <taxon>Actinomycetota</taxon>
        <taxon>Actinomycetes</taxon>
        <taxon>Streptosporangiales</taxon>
        <taxon>Streptosporangiaceae</taxon>
        <taxon>Microtetraspora</taxon>
    </lineage>
</organism>
<feature type="compositionally biased region" description="Basic and acidic residues" evidence="3">
    <location>
        <begin position="36"/>
        <end position="48"/>
    </location>
</feature>
<dbReference type="RefSeq" id="WP_387347920.1">
    <property type="nucleotide sequence ID" value="NZ_JBIAXI010000044.1"/>
</dbReference>
<evidence type="ECO:0000256" key="2">
    <source>
        <dbReference type="ARBA" id="ARBA00023002"/>
    </source>
</evidence>
<dbReference type="Gene3D" id="3.40.50.720">
    <property type="entry name" value="NAD(P)-binding Rossmann-like Domain"/>
    <property type="match status" value="1"/>
</dbReference>
<proteinExistence type="predicted"/>
<evidence type="ECO:0000313" key="4">
    <source>
        <dbReference type="EMBL" id="MFF4779198.1"/>
    </source>
</evidence>
<evidence type="ECO:0000313" key="5">
    <source>
        <dbReference type="Proteomes" id="UP001602119"/>
    </source>
</evidence>
<comment type="caution">
    <text evidence="4">The sequence shown here is derived from an EMBL/GenBank/DDBJ whole genome shotgun (WGS) entry which is preliminary data.</text>
</comment>
<keyword evidence="5" id="KW-1185">Reference proteome</keyword>
<feature type="region of interest" description="Disordered" evidence="3">
    <location>
        <begin position="1"/>
        <end position="71"/>
    </location>
</feature>
<dbReference type="PANTHER" id="PTHR48106:SF18">
    <property type="entry name" value="QUINONE OXIDOREDUCTASE PIG3"/>
    <property type="match status" value="1"/>
</dbReference>
<keyword evidence="2" id="KW-0560">Oxidoreductase</keyword>
<dbReference type="Gene3D" id="3.90.180.10">
    <property type="entry name" value="Medium-chain alcohol dehydrogenases, catalytic domain"/>
    <property type="match status" value="1"/>
</dbReference>
<dbReference type="InterPro" id="IPR036291">
    <property type="entry name" value="NAD(P)-bd_dom_sf"/>
</dbReference>
<sequence length="214" mass="22825">MLTSARAATASNRIASAPPETSIRSAASRIRSRIRLPPDRLDGREPSRVARPPSTATIEGEGRRPCGGPHRGRAAEVIVSDEQDVTTRILELTGGKGAEYVFDAVAGPGVVDLARAVAADGTLFLWGALSGRPTPYPGFDLGMPALNMRTYTMLEIATNPQRLRRGAAFVASGLRGGAFRPVVGRVFPLEQIVQAHQHMESNTQFGKIVVTTGR</sequence>
<dbReference type="PANTHER" id="PTHR48106">
    <property type="entry name" value="QUINONE OXIDOREDUCTASE PIG3-RELATED"/>
    <property type="match status" value="1"/>
</dbReference>
<reference evidence="4 5" key="1">
    <citation type="submission" date="2024-10" db="EMBL/GenBank/DDBJ databases">
        <title>The Natural Products Discovery Center: Release of the First 8490 Sequenced Strains for Exploring Actinobacteria Biosynthetic Diversity.</title>
        <authorList>
            <person name="Kalkreuter E."/>
            <person name="Kautsar S.A."/>
            <person name="Yang D."/>
            <person name="Bader C.D."/>
            <person name="Teijaro C.N."/>
            <person name="Fluegel L."/>
            <person name="Davis C.M."/>
            <person name="Simpson J.R."/>
            <person name="Lauterbach L."/>
            <person name="Steele A.D."/>
            <person name="Gui C."/>
            <person name="Meng S."/>
            <person name="Li G."/>
            <person name="Viehrig K."/>
            <person name="Ye F."/>
            <person name="Su P."/>
            <person name="Kiefer A.F."/>
            <person name="Nichols A."/>
            <person name="Cepeda A.J."/>
            <person name="Yan W."/>
            <person name="Fan B."/>
            <person name="Jiang Y."/>
            <person name="Adhikari A."/>
            <person name="Zheng C.-J."/>
            <person name="Schuster L."/>
            <person name="Cowan T.M."/>
            <person name="Smanski M.J."/>
            <person name="Chevrette M.G."/>
            <person name="De Carvalho L.P.S."/>
            <person name="Shen B."/>
        </authorList>
    </citation>
    <scope>NUCLEOTIDE SEQUENCE [LARGE SCALE GENOMIC DNA]</scope>
    <source>
        <strain evidence="4 5">NPDC001281</strain>
    </source>
</reference>
<evidence type="ECO:0000256" key="1">
    <source>
        <dbReference type="ARBA" id="ARBA00022857"/>
    </source>
</evidence>
<dbReference type="Proteomes" id="UP001602119">
    <property type="component" value="Unassembled WGS sequence"/>
</dbReference>